<protein>
    <submittedName>
        <fullName evidence="1">Uncharacterized protein</fullName>
    </submittedName>
</protein>
<dbReference type="Proteomes" id="UP000606720">
    <property type="component" value="Unassembled WGS sequence"/>
</dbReference>
<organism evidence="1 2">
    <name type="scientific">Roseburia zhanii</name>
    <dbReference type="NCBI Taxonomy" id="2763064"/>
    <lineage>
        <taxon>Bacteria</taxon>
        <taxon>Bacillati</taxon>
        <taxon>Bacillota</taxon>
        <taxon>Clostridia</taxon>
        <taxon>Lachnospirales</taxon>
        <taxon>Lachnospiraceae</taxon>
        <taxon>Roseburia</taxon>
    </lineage>
</organism>
<proteinExistence type="predicted"/>
<dbReference type="InterPro" id="IPR029063">
    <property type="entry name" value="SAM-dependent_MTases_sf"/>
</dbReference>
<sequence>MPDIYHTSYLRANIVAWLPIHAEDKVLYIGHAGDVTAKKLMEMSDHVDCAEDLTEHTACEGSYDYAVCIGTASLAAIPVFYAQLNEHGKLIFAAENAYGLKYLSGVREVHSNEYFAGIENTSQSLGCTKEELEAAVKEAGFTWQQTYYPFPDHIFAMSIYSDDYLPKQGELIDQIGNFDSDRLVLFDEAKAADAAIARGKFKEFSNAYLAVCGKKEAEAVVNQQNERIAFVKFSNDRGTIHNIRTYITRSEDGRMHLWKVPDTKEADGQILNLKKTEEALTRLYADSRFSMNTCMQQSDGMELAFLMGHTLEEELDTLLDKGEPQAAVERMFEVIGEIRSCKEIQAFQMTEEFEKVFGSITLPEGLSAVPVGDIDMIMPNILVDEEGRWTVIDYEWSFHFPIPVNYIVYRAIHYYADTTAKRKELLSFGLYERAGITEEEKVLYAEMEEAFQRYVLDGHVPMRQLYREYGKPAYHVSSVLNVVDDMERKRMLQVYFDRGSGTNEADCINYHSKSLDGYYCLEIPVDQDVAAVRIDPGSQACTVEVKTLCWKDKTTSKEKTLEFYGPAHKFKEHMYLYDTDDPYMLITAFPEGERILKLECRVDAISLAAAEILAPKIDTKYRIKKMLNK</sequence>
<evidence type="ECO:0000313" key="1">
    <source>
        <dbReference type="EMBL" id="MBC5712784.1"/>
    </source>
</evidence>
<reference evidence="1" key="1">
    <citation type="submission" date="2020-08" db="EMBL/GenBank/DDBJ databases">
        <title>Genome public.</title>
        <authorList>
            <person name="Liu C."/>
            <person name="Sun Q."/>
        </authorList>
    </citation>
    <scope>NUCLEOTIDE SEQUENCE</scope>
    <source>
        <strain evidence="1">BX1005</strain>
    </source>
</reference>
<gene>
    <name evidence="1" type="ORF">H8S17_00935</name>
</gene>
<accession>A0A923LL11</accession>
<dbReference type="RefSeq" id="WP_186865844.1">
    <property type="nucleotide sequence ID" value="NZ_JACOPH010000001.1"/>
</dbReference>
<keyword evidence="2" id="KW-1185">Reference proteome</keyword>
<name>A0A923LL11_9FIRM</name>
<evidence type="ECO:0000313" key="2">
    <source>
        <dbReference type="Proteomes" id="UP000606720"/>
    </source>
</evidence>
<comment type="caution">
    <text evidence="1">The sequence shown here is derived from an EMBL/GenBank/DDBJ whole genome shotgun (WGS) entry which is preliminary data.</text>
</comment>
<dbReference type="AlphaFoldDB" id="A0A923LL11"/>
<dbReference type="EMBL" id="JACOPH010000001">
    <property type="protein sequence ID" value="MBC5712784.1"/>
    <property type="molecule type" value="Genomic_DNA"/>
</dbReference>
<dbReference type="SUPFAM" id="SSF53335">
    <property type="entry name" value="S-adenosyl-L-methionine-dependent methyltransferases"/>
    <property type="match status" value="1"/>
</dbReference>